<name>A0AAV7SAJ2_PLEWA</name>
<organism evidence="2 3">
    <name type="scientific">Pleurodeles waltl</name>
    <name type="common">Iberian ribbed newt</name>
    <dbReference type="NCBI Taxonomy" id="8319"/>
    <lineage>
        <taxon>Eukaryota</taxon>
        <taxon>Metazoa</taxon>
        <taxon>Chordata</taxon>
        <taxon>Craniata</taxon>
        <taxon>Vertebrata</taxon>
        <taxon>Euteleostomi</taxon>
        <taxon>Amphibia</taxon>
        <taxon>Batrachia</taxon>
        <taxon>Caudata</taxon>
        <taxon>Salamandroidea</taxon>
        <taxon>Salamandridae</taxon>
        <taxon>Pleurodelinae</taxon>
        <taxon>Pleurodeles</taxon>
    </lineage>
</organism>
<evidence type="ECO:0000313" key="3">
    <source>
        <dbReference type="Proteomes" id="UP001066276"/>
    </source>
</evidence>
<gene>
    <name evidence="2" type="ORF">NDU88_001677</name>
</gene>
<dbReference type="AlphaFoldDB" id="A0AAV7SAJ2"/>
<feature type="compositionally biased region" description="Basic and acidic residues" evidence="1">
    <location>
        <begin position="9"/>
        <end position="18"/>
    </location>
</feature>
<dbReference type="Proteomes" id="UP001066276">
    <property type="component" value="Chromosome 4_2"/>
</dbReference>
<protein>
    <submittedName>
        <fullName evidence="2">Uncharacterized protein</fullName>
    </submittedName>
</protein>
<reference evidence="2" key="1">
    <citation type="journal article" date="2022" name="bioRxiv">
        <title>Sequencing and chromosome-scale assembly of the giantPleurodeles waltlgenome.</title>
        <authorList>
            <person name="Brown T."/>
            <person name="Elewa A."/>
            <person name="Iarovenko S."/>
            <person name="Subramanian E."/>
            <person name="Araus A.J."/>
            <person name="Petzold A."/>
            <person name="Susuki M."/>
            <person name="Suzuki K.-i.T."/>
            <person name="Hayashi T."/>
            <person name="Toyoda A."/>
            <person name="Oliveira C."/>
            <person name="Osipova E."/>
            <person name="Leigh N.D."/>
            <person name="Simon A."/>
            <person name="Yun M.H."/>
        </authorList>
    </citation>
    <scope>NUCLEOTIDE SEQUENCE</scope>
    <source>
        <strain evidence="2">20211129_DDA</strain>
        <tissue evidence="2">Liver</tissue>
    </source>
</reference>
<proteinExistence type="predicted"/>
<accession>A0AAV7SAJ2</accession>
<feature type="region of interest" description="Disordered" evidence="1">
    <location>
        <begin position="1"/>
        <end position="53"/>
    </location>
</feature>
<dbReference type="EMBL" id="JANPWB010000008">
    <property type="protein sequence ID" value="KAJ1161190.1"/>
    <property type="molecule type" value="Genomic_DNA"/>
</dbReference>
<evidence type="ECO:0000313" key="2">
    <source>
        <dbReference type="EMBL" id="KAJ1161190.1"/>
    </source>
</evidence>
<comment type="caution">
    <text evidence="2">The sequence shown here is derived from an EMBL/GenBank/DDBJ whole genome shotgun (WGS) entry which is preliminary data.</text>
</comment>
<sequence>MRVSWCGNELHDPEDRQAVPDPPVTSPTCSREGGELPRCDKRKKKLETQEPGPLKLRKEKCLNRAYNRVTCKRERRY</sequence>
<keyword evidence="3" id="KW-1185">Reference proteome</keyword>
<evidence type="ECO:0000256" key="1">
    <source>
        <dbReference type="SAM" id="MobiDB-lite"/>
    </source>
</evidence>